<dbReference type="PROSITE" id="PS50011">
    <property type="entry name" value="PROTEIN_KINASE_DOM"/>
    <property type="match status" value="1"/>
</dbReference>
<evidence type="ECO:0000256" key="7">
    <source>
        <dbReference type="ARBA" id="ARBA00022837"/>
    </source>
</evidence>
<dbReference type="InterPro" id="IPR002048">
    <property type="entry name" value="EF_hand_dom"/>
</dbReference>
<dbReference type="InterPro" id="IPR050205">
    <property type="entry name" value="CDPK_Ser/Thr_kinases"/>
</dbReference>
<evidence type="ECO:0000313" key="12">
    <source>
        <dbReference type="Proteomes" id="UP000289738"/>
    </source>
</evidence>
<dbReference type="PROSITE" id="PS00108">
    <property type="entry name" value="PROTEIN_KINASE_ST"/>
    <property type="match status" value="1"/>
</dbReference>
<feature type="domain" description="EF-hand" evidence="10">
    <location>
        <begin position="396"/>
        <end position="431"/>
    </location>
</feature>
<sequence>MFLEVNNLNILKYMGACISKSQSSKAKAKAYAPYPFDESSETILGIPFEHIGKFYTFGKELGRGNCGVTHLCIERSSGLQYACKSISKKKLLSRGGDYKDALKKEIQVMMHLSGQPNVVEFKSVFEDSLYVHIVMELCSGGHLLHRIMQKGHYNERDAASLCREIVTIVHQCHFMGVMHRDLKPENLMFSTRGEDAILKAIDFGHASFIEQGEKYADVLGSPYYIAPEVLKGKHGKEADIWSAGVILYALLSGMPPFWAEKEEGIFRAILLGRIDFESHPWPRISKDAKDLVSKMLTLDPEKRITSAEVLEHKWIKENVKASSHHKPMDNAILSRMNAFREMNMLKKLSLKVIAQNLSKEEVRGLKTMFANMDTDNDGAITSEELKTGMQKLGSKLTDSEAKQIMDAVDMDRNGTFDCIEFITAAMHRHRLKRDQNLNKAFQYFNIDKSGFITRDNLNTLMAEFGANDEVTINEIISQIDTDNSSP</sequence>
<comment type="similarity">
    <text evidence="1">Belongs to the protein kinase superfamily. CAMK Ser/Thr protein kinase family. CaMK subfamily.</text>
</comment>
<keyword evidence="2" id="KW-0723">Serine/threonine-protein kinase</keyword>
<dbReference type="FunFam" id="1.10.510.10:FF:000178">
    <property type="entry name" value="Calcium-dependent protein kinase 5"/>
    <property type="match status" value="1"/>
</dbReference>
<keyword evidence="6" id="KW-0418">Kinase</keyword>
<dbReference type="InterPro" id="IPR011009">
    <property type="entry name" value="Kinase-like_dom_sf"/>
</dbReference>
<keyword evidence="3" id="KW-0597">Phosphoprotein</keyword>
<dbReference type="PROSITE" id="PS00018">
    <property type="entry name" value="EF_HAND_1"/>
    <property type="match status" value="1"/>
</dbReference>
<dbReference type="Gene3D" id="1.10.238.10">
    <property type="entry name" value="EF-hand"/>
    <property type="match status" value="2"/>
</dbReference>
<dbReference type="CDD" id="cd00051">
    <property type="entry name" value="EFh"/>
    <property type="match status" value="1"/>
</dbReference>
<dbReference type="InterPro" id="IPR018247">
    <property type="entry name" value="EF_Hand_1_Ca_BS"/>
</dbReference>
<dbReference type="FunFam" id="1.10.238.10:FF:000001">
    <property type="entry name" value="Calmodulin 1"/>
    <property type="match status" value="1"/>
</dbReference>
<dbReference type="SUPFAM" id="SSF47473">
    <property type="entry name" value="EF-hand"/>
    <property type="match status" value="1"/>
</dbReference>
<accession>A0A444YF34</accession>
<evidence type="ECO:0000256" key="1">
    <source>
        <dbReference type="ARBA" id="ARBA00005354"/>
    </source>
</evidence>
<feature type="domain" description="EF-hand" evidence="10">
    <location>
        <begin position="360"/>
        <end position="395"/>
    </location>
</feature>
<dbReference type="PANTHER" id="PTHR24349">
    <property type="entry name" value="SERINE/THREONINE-PROTEIN KINASE"/>
    <property type="match status" value="1"/>
</dbReference>
<keyword evidence="7" id="KW-0106">Calcium</keyword>
<evidence type="ECO:0000259" key="10">
    <source>
        <dbReference type="PROSITE" id="PS50222"/>
    </source>
</evidence>
<feature type="domain" description="EF-hand" evidence="10">
    <location>
        <begin position="432"/>
        <end position="467"/>
    </location>
</feature>
<dbReference type="Gene3D" id="3.30.200.20">
    <property type="entry name" value="Phosphorylase Kinase, domain 1"/>
    <property type="match status" value="1"/>
</dbReference>
<evidence type="ECO:0000313" key="11">
    <source>
        <dbReference type="EMBL" id="RYR00550.1"/>
    </source>
</evidence>
<dbReference type="InterPro" id="IPR011992">
    <property type="entry name" value="EF-hand-dom_pair"/>
</dbReference>
<organism evidence="11 12">
    <name type="scientific">Arachis hypogaea</name>
    <name type="common">Peanut</name>
    <dbReference type="NCBI Taxonomy" id="3818"/>
    <lineage>
        <taxon>Eukaryota</taxon>
        <taxon>Viridiplantae</taxon>
        <taxon>Streptophyta</taxon>
        <taxon>Embryophyta</taxon>
        <taxon>Tracheophyta</taxon>
        <taxon>Spermatophyta</taxon>
        <taxon>Magnoliopsida</taxon>
        <taxon>eudicotyledons</taxon>
        <taxon>Gunneridae</taxon>
        <taxon>Pentapetalae</taxon>
        <taxon>rosids</taxon>
        <taxon>fabids</taxon>
        <taxon>Fabales</taxon>
        <taxon>Fabaceae</taxon>
        <taxon>Papilionoideae</taxon>
        <taxon>50 kb inversion clade</taxon>
        <taxon>dalbergioids sensu lato</taxon>
        <taxon>Dalbergieae</taxon>
        <taxon>Pterocarpus clade</taxon>
        <taxon>Arachis</taxon>
    </lineage>
</organism>
<dbReference type="Pfam" id="PF13499">
    <property type="entry name" value="EF-hand_7"/>
    <property type="match status" value="1"/>
</dbReference>
<keyword evidence="12" id="KW-1185">Reference proteome</keyword>
<dbReference type="AlphaFoldDB" id="A0A444YF34"/>
<dbReference type="GO" id="GO:0005524">
    <property type="term" value="F:ATP binding"/>
    <property type="evidence" value="ECO:0007669"/>
    <property type="project" value="UniProtKB-KW"/>
</dbReference>
<comment type="caution">
    <text evidence="11">The sequence shown here is derived from an EMBL/GenBank/DDBJ whole genome shotgun (WGS) entry which is preliminary data.</text>
</comment>
<evidence type="ECO:0000259" key="9">
    <source>
        <dbReference type="PROSITE" id="PS50011"/>
    </source>
</evidence>
<dbReference type="CDD" id="cd05117">
    <property type="entry name" value="STKc_CAMK"/>
    <property type="match status" value="1"/>
</dbReference>
<dbReference type="SUPFAM" id="SSF56112">
    <property type="entry name" value="Protein kinase-like (PK-like)"/>
    <property type="match status" value="1"/>
</dbReference>
<evidence type="ECO:0000256" key="3">
    <source>
        <dbReference type="ARBA" id="ARBA00022553"/>
    </source>
</evidence>
<evidence type="ECO:0000256" key="4">
    <source>
        <dbReference type="ARBA" id="ARBA00022679"/>
    </source>
</evidence>
<dbReference type="EMBL" id="SDMP01000017">
    <property type="protein sequence ID" value="RYR00550.1"/>
    <property type="molecule type" value="Genomic_DNA"/>
</dbReference>
<proteinExistence type="inferred from homology"/>
<keyword evidence="8" id="KW-0067">ATP-binding</keyword>
<dbReference type="InterPro" id="IPR008271">
    <property type="entry name" value="Ser/Thr_kinase_AS"/>
</dbReference>
<dbReference type="SMART" id="SM00054">
    <property type="entry name" value="EFh"/>
    <property type="match status" value="3"/>
</dbReference>
<reference evidence="11 12" key="1">
    <citation type="submission" date="2019-01" db="EMBL/GenBank/DDBJ databases">
        <title>Sequencing of cultivated peanut Arachis hypogaea provides insights into genome evolution and oil improvement.</title>
        <authorList>
            <person name="Chen X."/>
        </authorList>
    </citation>
    <scope>NUCLEOTIDE SEQUENCE [LARGE SCALE GENOMIC DNA]</scope>
    <source>
        <strain evidence="12">cv. Fuhuasheng</strain>
        <tissue evidence="11">Leaves</tissue>
    </source>
</reference>
<gene>
    <name evidence="11" type="ORF">Ahy_B07g088672</name>
</gene>
<dbReference type="PROSITE" id="PS50222">
    <property type="entry name" value="EF_HAND_2"/>
    <property type="match status" value="3"/>
</dbReference>
<dbReference type="Proteomes" id="UP000289738">
    <property type="component" value="Chromosome B07"/>
</dbReference>
<evidence type="ECO:0000256" key="2">
    <source>
        <dbReference type="ARBA" id="ARBA00022527"/>
    </source>
</evidence>
<dbReference type="Pfam" id="PF00069">
    <property type="entry name" value="Pkinase"/>
    <property type="match status" value="1"/>
</dbReference>
<feature type="domain" description="Protein kinase" evidence="9">
    <location>
        <begin position="55"/>
        <end position="315"/>
    </location>
</feature>
<dbReference type="InterPro" id="IPR000719">
    <property type="entry name" value="Prot_kinase_dom"/>
</dbReference>
<dbReference type="GO" id="GO:0004674">
    <property type="term" value="F:protein serine/threonine kinase activity"/>
    <property type="evidence" value="ECO:0007669"/>
    <property type="project" value="UniProtKB-KW"/>
</dbReference>
<evidence type="ECO:0008006" key="13">
    <source>
        <dbReference type="Google" id="ProtNLM"/>
    </source>
</evidence>
<dbReference type="SMART" id="SM00220">
    <property type="entry name" value="S_TKc"/>
    <property type="match status" value="1"/>
</dbReference>
<evidence type="ECO:0000256" key="8">
    <source>
        <dbReference type="ARBA" id="ARBA00022840"/>
    </source>
</evidence>
<dbReference type="Gene3D" id="1.10.510.10">
    <property type="entry name" value="Transferase(Phosphotransferase) domain 1"/>
    <property type="match status" value="1"/>
</dbReference>
<name>A0A444YF34_ARAHY</name>
<evidence type="ECO:0000256" key="5">
    <source>
        <dbReference type="ARBA" id="ARBA00022741"/>
    </source>
</evidence>
<keyword evidence="5" id="KW-0547">Nucleotide-binding</keyword>
<evidence type="ECO:0000256" key="6">
    <source>
        <dbReference type="ARBA" id="ARBA00022777"/>
    </source>
</evidence>
<dbReference type="GO" id="GO:0005509">
    <property type="term" value="F:calcium ion binding"/>
    <property type="evidence" value="ECO:0007669"/>
    <property type="project" value="InterPro"/>
</dbReference>
<keyword evidence="4" id="KW-0808">Transferase</keyword>
<protein>
    <recommendedName>
        <fullName evidence="13">Calcium-dependent protein kinase</fullName>
    </recommendedName>
</protein>